<accession>A0A5B7D151</accession>
<feature type="compositionally biased region" description="Polar residues" evidence="1">
    <location>
        <begin position="10"/>
        <end position="24"/>
    </location>
</feature>
<feature type="region of interest" description="Disordered" evidence="1">
    <location>
        <begin position="1"/>
        <end position="24"/>
    </location>
</feature>
<comment type="caution">
    <text evidence="2">The sequence shown here is derived from an EMBL/GenBank/DDBJ whole genome shotgun (WGS) entry which is preliminary data.</text>
</comment>
<dbReference type="EMBL" id="VSRR010000454">
    <property type="protein sequence ID" value="MPC15772.1"/>
    <property type="molecule type" value="Genomic_DNA"/>
</dbReference>
<gene>
    <name evidence="2" type="ORF">E2C01_008575</name>
</gene>
<sequence>MTEHFERTQMPRTGQTLSATSSPPVSCGHLVCLGDDSRCLSSCANPPGPPVKGQGAPLGIVWCAATGGVAPVFSVTVLREEPRPTLPEAPPPWATSGTS</sequence>
<proteinExistence type="predicted"/>
<protein>
    <submittedName>
        <fullName evidence="2">Uncharacterized protein</fullName>
    </submittedName>
</protein>
<dbReference type="AlphaFoldDB" id="A0A5B7D151"/>
<evidence type="ECO:0000256" key="1">
    <source>
        <dbReference type="SAM" id="MobiDB-lite"/>
    </source>
</evidence>
<keyword evidence="3" id="KW-1185">Reference proteome</keyword>
<evidence type="ECO:0000313" key="3">
    <source>
        <dbReference type="Proteomes" id="UP000324222"/>
    </source>
</evidence>
<name>A0A5B7D151_PORTR</name>
<organism evidence="2 3">
    <name type="scientific">Portunus trituberculatus</name>
    <name type="common">Swimming crab</name>
    <name type="synonym">Neptunus trituberculatus</name>
    <dbReference type="NCBI Taxonomy" id="210409"/>
    <lineage>
        <taxon>Eukaryota</taxon>
        <taxon>Metazoa</taxon>
        <taxon>Ecdysozoa</taxon>
        <taxon>Arthropoda</taxon>
        <taxon>Crustacea</taxon>
        <taxon>Multicrustacea</taxon>
        <taxon>Malacostraca</taxon>
        <taxon>Eumalacostraca</taxon>
        <taxon>Eucarida</taxon>
        <taxon>Decapoda</taxon>
        <taxon>Pleocyemata</taxon>
        <taxon>Brachyura</taxon>
        <taxon>Eubrachyura</taxon>
        <taxon>Portunoidea</taxon>
        <taxon>Portunidae</taxon>
        <taxon>Portuninae</taxon>
        <taxon>Portunus</taxon>
    </lineage>
</organism>
<evidence type="ECO:0000313" key="2">
    <source>
        <dbReference type="EMBL" id="MPC15772.1"/>
    </source>
</evidence>
<reference evidence="2 3" key="1">
    <citation type="submission" date="2019-05" db="EMBL/GenBank/DDBJ databases">
        <title>Another draft genome of Portunus trituberculatus and its Hox gene families provides insights of decapod evolution.</title>
        <authorList>
            <person name="Jeong J.-H."/>
            <person name="Song I."/>
            <person name="Kim S."/>
            <person name="Choi T."/>
            <person name="Kim D."/>
            <person name="Ryu S."/>
            <person name="Kim W."/>
        </authorList>
    </citation>
    <scope>NUCLEOTIDE SEQUENCE [LARGE SCALE GENOMIC DNA]</scope>
    <source>
        <tissue evidence="2">Muscle</tissue>
    </source>
</reference>
<dbReference type="Proteomes" id="UP000324222">
    <property type="component" value="Unassembled WGS sequence"/>
</dbReference>